<evidence type="ECO:0000256" key="7">
    <source>
        <dbReference type="ARBA" id="ARBA00023172"/>
    </source>
</evidence>
<dbReference type="InterPro" id="IPR010998">
    <property type="entry name" value="Integrase_recombinase_N"/>
</dbReference>
<sequence length="335" mass="37708">MSHLPTHTPSSLTLHTAQEALTAWQEWLLYEKRASKATCTAYQHDVALALGFFSRHFGGELPLHALARLSLTDFRSWLAHETTRAEQNARRHPHSRHTQDGHARSRARRISALRSFYRYLEKEHHLTNPALTLLRSPRLKTRLPRPLTPDAARLAPEGIAEQTVNPHFAARDEALFTLLYGAGLRISEALSLSIGDVERLSDDMLFIIGKGGKERAVPILPPVKQALERWLAAHPYRHAEAPFFCGVRGGRLNPAIAQRAMRQWRMMEGLPDSATPHALRHAFASHLLQNGADLRTIQELLGHASLSSTQIYTLADEQHLMDVWQKAHPRADTSP</sequence>
<comment type="subcellular location">
    <subcellularLocation>
        <location evidence="1 9">Cytoplasm</location>
    </subcellularLocation>
</comment>
<dbReference type="SUPFAM" id="SSF56349">
    <property type="entry name" value="DNA breaking-rejoining enzymes"/>
    <property type="match status" value="1"/>
</dbReference>
<proteinExistence type="inferred from homology"/>
<dbReference type="SUPFAM" id="SSF47823">
    <property type="entry name" value="lambda integrase-like, N-terminal domain"/>
    <property type="match status" value="1"/>
</dbReference>
<feature type="active site" evidence="9">
    <location>
        <position position="210"/>
    </location>
</feature>
<dbReference type="InterPro" id="IPR013762">
    <property type="entry name" value="Integrase-like_cat_sf"/>
</dbReference>
<dbReference type="InterPro" id="IPR023009">
    <property type="entry name" value="Tyrosine_recombinase_XerC/XerD"/>
</dbReference>
<keyword evidence="2 9" id="KW-0963">Cytoplasm</keyword>
<feature type="active site" evidence="9">
    <location>
        <position position="303"/>
    </location>
</feature>
<evidence type="ECO:0000256" key="9">
    <source>
        <dbReference type="HAMAP-Rule" id="MF_01808"/>
    </source>
</evidence>
<feature type="active site" evidence="9">
    <location>
        <position position="277"/>
    </location>
</feature>
<dbReference type="HAMAP" id="MF_01808">
    <property type="entry name" value="Recomb_XerC_XerD"/>
    <property type="match status" value="1"/>
</dbReference>
<feature type="active site" evidence="9">
    <location>
        <position position="280"/>
    </location>
</feature>
<dbReference type="PANTHER" id="PTHR30349">
    <property type="entry name" value="PHAGE INTEGRASE-RELATED"/>
    <property type="match status" value="1"/>
</dbReference>
<keyword evidence="4 9" id="KW-0159">Chromosome partition</keyword>
<accession>A0ABT3WIN9</accession>
<feature type="domain" description="Core-binding (CB)" evidence="12">
    <location>
        <begin position="15"/>
        <end position="121"/>
    </location>
</feature>
<keyword evidence="8 9" id="KW-0131">Cell cycle</keyword>
<dbReference type="InterPro" id="IPR002104">
    <property type="entry name" value="Integrase_catalytic"/>
</dbReference>
<dbReference type="RefSeq" id="WP_266137279.1">
    <property type="nucleotide sequence ID" value="NZ_JANIDX010000001.1"/>
</dbReference>
<gene>
    <name evidence="9" type="primary">xerC</name>
    <name evidence="13" type="ORF">NQF89_00820</name>
</gene>
<dbReference type="Pfam" id="PF02899">
    <property type="entry name" value="Phage_int_SAM_1"/>
    <property type="match status" value="1"/>
</dbReference>
<comment type="function">
    <text evidence="9">Site-specific tyrosine recombinase, which acts by catalyzing the cutting and rejoining of the recombining DNA molecules. The XerC-XerD complex is essential to convert dimers of the bacterial chromosome into monomers to permit their segregation at cell division. It also contributes to the segregational stability of plasmids.</text>
</comment>
<organism evidence="13 14">
    <name type="scientific">Bombella pollinis</name>
    <dbReference type="NCBI Taxonomy" id="2967337"/>
    <lineage>
        <taxon>Bacteria</taxon>
        <taxon>Pseudomonadati</taxon>
        <taxon>Pseudomonadota</taxon>
        <taxon>Alphaproteobacteria</taxon>
        <taxon>Acetobacterales</taxon>
        <taxon>Acetobacteraceae</taxon>
        <taxon>Bombella</taxon>
    </lineage>
</organism>
<dbReference type="Proteomes" id="UP001165575">
    <property type="component" value="Unassembled WGS sequence"/>
</dbReference>
<evidence type="ECO:0000256" key="2">
    <source>
        <dbReference type="ARBA" id="ARBA00022490"/>
    </source>
</evidence>
<evidence type="ECO:0000256" key="8">
    <source>
        <dbReference type="ARBA" id="ARBA00023306"/>
    </source>
</evidence>
<comment type="caution">
    <text evidence="13">The sequence shown here is derived from an EMBL/GenBank/DDBJ whole genome shotgun (WGS) entry which is preliminary data.</text>
</comment>
<evidence type="ECO:0000256" key="10">
    <source>
        <dbReference type="SAM" id="MobiDB-lite"/>
    </source>
</evidence>
<reference evidence="13 14" key="1">
    <citation type="submission" date="2022-07" db="EMBL/GenBank/DDBJ databases">
        <title>Bombella genomes.</title>
        <authorList>
            <person name="Harer L."/>
            <person name="Styblova S."/>
            <person name="Ehrmann M."/>
        </authorList>
    </citation>
    <scope>NUCLEOTIDE SEQUENCE [LARGE SCALE GENOMIC DNA]</scope>
    <source>
        <strain evidence="13 14">TMW 2.2556</strain>
    </source>
</reference>
<evidence type="ECO:0000313" key="13">
    <source>
        <dbReference type="EMBL" id="MCX5618972.1"/>
    </source>
</evidence>
<keyword evidence="5 9" id="KW-0229">DNA integration</keyword>
<dbReference type="PROSITE" id="PS51900">
    <property type="entry name" value="CB"/>
    <property type="match status" value="1"/>
</dbReference>
<feature type="active site" description="O-(3'-phospho-DNA)-tyrosine intermediate" evidence="9">
    <location>
        <position position="312"/>
    </location>
</feature>
<feature type="region of interest" description="Disordered" evidence="10">
    <location>
        <begin position="84"/>
        <end position="106"/>
    </location>
</feature>
<dbReference type="PROSITE" id="PS51898">
    <property type="entry name" value="TYR_RECOMBINASE"/>
    <property type="match status" value="1"/>
</dbReference>
<dbReference type="EMBL" id="JANIDX010000001">
    <property type="protein sequence ID" value="MCX5618972.1"/>
    <property type="molecule type" value="Genomic_DNA"/>
</dbReference>
<dbReference type="InterPro" id="IPR004107">
    <property type="entry name" value="Integrase_SAM-like_N"/>
</dbReference>
<dbReference type="InterPro" id="IPR044068">
    <property type="entry name" value="CB"/>
</dbReference>
<evidence type="ECO:0000313" key="14">
    <source>
        <dbReference type="Proteomes" id="UP001165575"/>
    </source>
</evidence>
<dbReference type="Pfam" id="PF00589">
    <property type="entry name" value="Phage_integrase"/>
    <property type="match status" value="1"/>
</dbReference>
<protein>
    <recommendedName>
        <fullName evidence="9">Tyrosine recombinase XerC</fullName>
    </recommendedName>
</protein>
<evidence type="ECO:0000256" key="4">
    <source>
        <dbReference type="ARBA" id="ARBA00022829"/>
    </source>
</evidence>
<dbReference type="Gene3D" id="1.10.443.10">
    <property type="entry name" value="Intergrase catalytic core"/>
    <property type="match status" value="1"/>
</dbReference>
<comment type="similarity">
    <text evidence="9">Belongs to the 'phage' integrase family. XerC subfamily.</text>
</comment>
<dbReference type="InterPro" id="IPR011010">
    <property type="entry name" value="DNA_brk_join_enz"/>
</dbReference>
<evidence type="ECO:0000256" key="1">
    <source>
        <dbReference type="ARBA" id="ARBA00004496"/>
    </source>
</evidence>
<name>A0ABT3WIN9_9PROT</name>
<keyword evidence="7 9" id="KW-0233">DNA recombination</keyword>
<dbReference type="Gene3D" id="1.10.150.130">
    <property type="match status" value="1"/>
</dbReference>
<feature type="active site" evidence="9">
    <location>
        <position position="185"/>
    </location>
</feature>
<evidence type="ECO:0000259" key="12">
    <source>
        <dbReference type="PROSITE" id="PS51900"/>
    </source>
</evidence>
<feature type="domain" description="Tyr recombinase" evidence="11">
    <location>
        <begin position="142"/>
        <end position="325"/>
    </location>
</feature>
<evidence type="ECO:0000256" key="5">
    <source>
        <dbReference type="ARBA" id="ARBA00022908"/>
    </source>
</evidence>
<keyword evidence="3 9" id="KW-0132">Cell division</keyword>
<keyword evidence="14" id="KW-1185">Reference proteome</keyword>
<evidence type="ECO:0000256" key="6">
    <source>
        <dbReference type="ARBA" id="ARBA00023125"/>
    </source>
</evidence>
<evidence type="ECO:0000259" key="11">
    <source>
        <dbReference type="PROSITE" id="PS51898"/>
    </source>
</evidence>
<keyword evidence="6 9" id="KW-0238">DNA-binding</keyword>
<dbReference type="PANTHER" id="PTHR30349:SF90">
    <property type="entry name" value="TYROSINE RECOMBINASE XERD"/>
    <property type="match status" value="1"/>
</dbReference>
<evidence type="ECO:0000256" key="3">
    <source>
        <dbReference type="ARBA" id="ARBA00022618"/>
    </source>
</evidence>
<dbReference type="InterPro" id="IPR050090">
    <property type="entry name" value="Tyrosine_recombinase_XerCD"/>
</dbReference>
<comment type="subunit">
    <text evidence="9">Forms a cyclic heterotetrameric complex composed of two molecules of XerC and two molecules of XerD.</text>
</comment>